<keyword evidence="5" id="KW-0970">Cilium biogenesis/degradation</keyword>
<dbReference type="Proteomes" id="UP001318040">
    <property type="component" value="Chromosome 9"/>
</dbReference>
<evidence type="ECO:0000256" key="6">
    <source>
        <dbReference type="ARBA" id="ARBA00023069"/>
    </source>
</evidence>
<evidence type="ECO:0000256" key="8">
    <source>
        <dbReference type="ARBA" id="ARBA00023273"/>
    </source>
</evidence>
<dbReference type="GO" id="GO:0007288">
    <property type="term" value="P:sperm axoneme assembly"/>
    <property type="evidence" value="ECO:0007669"/>
    <property type="project" value="TreeGrafter"/>
</dbReference>
<proteinExistence type="inferred from homology"/>
<dbReference type="PANTHER" id="PTHR21442">
    <property type="entry name" value="CILIA- AND FLAGELLA-ASSOCIATED PROTEIN 206"/>
    <property type="match status" value="1"/>
</dbReference>
<organism evidence="11 12">
    <name type="scientific">Petromyzon marinus</name>
    <name type="common">Sea lamprey</name>
    <dbReference type="NCBI Taxonomy" id="7757"/>
    <lineage>
        <taxon>Eukaryota</taxon>
        <taxon>Metazoa</taxon>
        <taxon>Chordata</taxon>
        <taxon>Craniata</taxon>
        <taxon>Vertebrata</taxon>
        <taxon>Cyclostomata</taxon>
        <taxon>Hyperoartia</taxon>
        <taxon>Petromyzontiformes</taxon>
        <taxon>Petromyzontidae</taxon>
        <taxon>Petromyzon</taxon>
    </lineage>
</organism>
<protein>
    <recommendedName>
        <fullName evidence="3">Cilia- and flagella-associated protein 206</fullName>
    </recommendedName>
</protein>
<dbReference type="GO" id="GO:1901317">
    <property type="term" value="P:regulation of flagellated sperm motility"/>
    <property type="evidence" value="ECO:0007669"/>
    <property type="project" value="TreeGrafter"/>
</dbReference>
<comment type="function">
    <text evidence="9">Essential for sperm motility and is involved in the regulation of the beating frequency of motile cilia on the epithelial cells of the respiratory tract. Required for the establishment of radial spokes in sperm flagella.</text>
</comment>
<dbReference type="RefSeq" id="XP_032806772.1">
    <property type="nucleotide sequence ID" value="XM_032950881.1"/>
</dbReference>
<dbReference type="KEGG" id="pmrn:116940715"/>
<keyword evidence="12" id="KW-0282">Flagellum</keyword>
<dbReference type="GO" id="GO:0003356">
    <property type="term" value="P:regulation of cilium beat frequency"/>
    <property type="evidence" value="ECO:0007669"/>
    <property type="project" value="TreeGrafter"/>
</dbReference>
<keyword evidence="6" id="KW-0969">Cilium</keyword>
<evidence type="ECO:0000256" key="4">
    <source>
        <dbReference type="ARBA" id="ARBA00022490"/>
    </source>
</evidence>
<gene>
    <name evidence="12" type="primary">CFAP206</name>
</gene>
<dbReference type="PANTHER" id="PTHR21442:SF0">
    <property type="entry name" value="CILIA- AND FLAGELLA-ASSOCIATED PROTEIN 206"/>
    <property type="match status" value="1"/>
</dbReference>
<keyword evidence="7" id="KW-0206">Cytoskeleton</keyword>
<dbReference type="GO" id="GO:0005930">
    <property type="term" value="C:axoneme"/>
    <property type="evidence" value="ECO:0007669"/>
    <property type="project" value="UniProtKB-SubCell"/>
</dbReference>
<dbReference type="InterPro" id="IPR021897">
    <property type="entry name" value="FAP206"/>
</dbReference>
<dbReference type="AlphaFoldDB" id="A0AAJ7SWB9"/>
<evidence type="ECO:0000313" key="12">
    <source>
        <dbReference type="RefSeq" id="XP_032806772.1"/>
    </source>
</evidence>
<evidence type="ECO:0000256" key="5">
    <source>
        <dbReference type="ARBA" id="ARBA00022794"/>
    </source>
</evidence>
<keyword evidence="11" id="KW-1185">Reference proteome</keyword>
<comment type="subcellular location">
    <subcellularLocation>
        <location evidence="1">Cytoplasm</location>
        <location evidence="1">Cytoskeleton</location>
        <location evidence="1">Cilium axoneme</location>
    </subcellularLocation>
</comment>
<comment type="similarity">
    <text evidence="2">Belongs to the CFAP206 family.</text>
</comment>
<sequence>MSRAQAEGVIKNIIREIGQASAARGCLASETLVAFMVKAVVLDPRNGFNVDRTLTKEDVQKLIKLCEDRLLDNSRPSLETIKMQVYFDMNYTTRAEFLEEHRRVLETRLAPIQREITDSRARSREELEALYRKVVSYVLLSSGLGSPTHIAVVREATAALQSVFPQTDLGTFLAMTKKEKEQQLTELSLITTGIRLFNKKCGKGGEGIDDLPAILNEAIPAATKHLDAELGSTRQLAHRYTAILEQCSDLADQLVRAGIFPDTLRELMFNCRQHECFLKILLGDMITSAGEVESLQSQLASHMDALQEIIQAKQAVPTTQVYPHFMAVARVWCSFQDQMVLLSVLSNVMTNLAPFLEPHGRLCPETLLVPLVGSIAEKTDAQRLQEAAGDQVNPTDFKSQEWLFPKTTRNLDRLPIQYRGFCAYTLAARDTLLLPGNTNIGVLRHREKLYTFSSKQAACAFASNPDHFVGMVAEAARRSAELIQLLELHQQFAVITPYSRTREQGGPAETPVTKCDSGTQTDTHILESSIVRSYEWNEWELRRKAIKLANLRRKATHSAQTDLSHLRRDGTTQVYLPREVGTQTKREGTTNVPRPSVYLAGLRGGPTGQPTHAVQVDLTRYPDQP</sequence>
<dbReference type="CTD" id="154313"/>
<feature type="region of interest" description="Disordered" evidence="10">
    <location>
        <begin position="603"/>
        <end position="625"/>
    </location>
</feature>
<keyword evidence="8" id="KW-0966">Cell projection</keyword>
<reference evidence="12" key="1">
    <citation type="submission" date="2025-08" db="UniProtKB">
        <authorList>
            <consortium name="RefSeq"/>
        </authorList>
    </citation>
    <scope>IDENTIFICATION</scope>
    <source>
        <tissue evidence="12">Sperm</tissue>
    </source>
</reference>
<evidence type="ECO:0000256" key="10">
    <source>
        <dbReference type="SAM" id="MobiDB-lite"/>
    </source>
</evidence>
<dbReference type="GO" id="GO:0036064">
    <property type="term" value="C:ciliary basal body"/>
    <property type="evidence" value="ECO:0007669"/>
    <property type="project" value="TreeGrafter"/>
</dbReference>
<dbReference type="Pfam" id="PF12018">
    <property type="entry name" value="FAP206"/>
    <property type="match status" value="1"/>
</dbReference>
<evidence type="ECO:0000256" key="7">
    <source>
        <dbReference type="ARBA" id="ARBA00023212"/>
    </source>
</evidence>
<keyword evidence="4" id="KW-0963">Cytoplasm</keyword>
<evidence type="ECO:0000313" key="11">
    <source>
        <dbReference type="Proteomes" id="UP001318040"/>
    </source>
</evidence>
<evidence type="ECO:0000256" key="1">
    <source>
        <dbReference type="ARBA" id="ARBA00004430"/>
    </source>
</evidence>
<evidence type="ECO:0000256" key="2">
    <source>
        <dbReference type="ARBA" id="ARBA00010500"/>
    </source>
</evidence>
<name>A0AAJ7SWB9_PETMA</name>
<evidence type="ECO:0000256" key="9">
    <source>
        <dbReference type="ARBA" id="ARBA00045321"/>
    </source>
</evidence>
<evidence type="ECO:0000256" key="3">
    <source>
        <dbReference type="ARBA" id="ARBA00021602"/>
    </source>
</evidence>
<feature type="region of interest" description="Disordered" evidence="10">
    <location>
        <begin position="500"/>
        <end position="520"/>
    </location>
</feature>
<accession>A0AAJ7SWB9</accession>
<dbReference type="GeneID" id="116940715"/>